<reference evidence="1" key="1">
    <citation type="submission" date="2023-04" db="EMBL/GenBank/DDBJ databases">
        <title>Candida boidinii NBRC 1967.</title>
        <authorList>
            <person name="Ichikawa N."/>
            <person name="Sato H."/>
            <person name="Tonouchi N."/>
        </authorList>
    </citation>
    <scope>NUCLEOTIDE SEQUENCE</scope>
    <source>
        <strain evidence="1">NBRC 1967</strain>
    </source>
</reference>
<dbReference type="EMBL" id="BSXV01002004">
    <property type="protein sequence ID" value="GME94596.1"/>
    <property type="molecule type" value="Genomic_DNA"/>
</dbReference>
<name>A0ACB5TTH1_CANBO</name>
<accession>A0ACB5TTH1</accession>
<protein>
    <submittedName>
        <fullName evidence="1">Unnamed protein product</fullName>
    </submittedName>
</protein>
<gene>
    <name evidence="1" type="ORF">Cboi01_000357800</name>
</gene>
<comment type="caution">
    <text evidence="1">The sequence shown here is derived from an EMBL/GenBank/DDBJ whole genome shotgun (WGS) entry which is preliminary data.</text>
</comment>
<organism evidence="1 2">
    <name type="scientific">Candida boidinii</name>
    <name type="common">Yeast</name>
    <dbReference type="NCBI Taxonomy" id="5477"/>
    <lineage>
        <taxon>Eukaryota</taxon>
        <taxon>Fungi</taxon>
        <taxon>Dikarya</taxon>
        <taxon>Ascomycota</taxon>
        <taxon>Saccharomycotina</taxon>
        <taxon>Pichiomycetes</taxon>
        <taxon>Pichiales</taxon>
        <taxon>Pichiaceae</taxon>
        <taxon>Ogataea</taxon>
        <taxon>Ogataea/Candida clade</taxon>
    </lineage>
</organism>
<proteinExistence type="predicted"/>
<evidence type="ECO:0000313" key="1">
    <source>
        <dbReference type="EMBL" id="GME94596.1"/>
    </source>
</evidence>
<evidence type="ECO:0000313" key="2">
    <source>
        <dbReference type="Proteomes" id="UP001165101"/>
    </source>
</evidence>
<sequence length="99" mass="11594">MTTVIVGIMGYTGFLPALGFDYETFLDYYLMVFINIAIFFGYKLIYRTKFVKPEDADLTTGLAEIEEHEAEYYKTLSEKQEANSKKYPKWLSGFMDWLL</sequence>
<dbReference type="Proteomes" id="UP001165101">
    <property type="component" value="Unassembled WGS sequence"/>
</dbReference>
<keyword evidence="2" id="KW-1185">Reference proteome</keyword>